<evidence type="ECO:0000256" key="1">
    <source>
        <dbReference type="SAM" id="Coils"/>
    </source>
</evidence>
<dbReference type="SUPFAM" id="SSF90257">
    <property type="entry name" value="Myosin rod fragments"/>
    <property type="match status" value="1"/>
</dbReference>
<keyword evidence="1" id="KW-0175">Coiled coil</keyword>
<evidence type="ECO:0000313" key="4">
    <source>
        <dbReference type="Proteomes" id="UP000799439"/>
    </source>
</evidence>
<feature type="compositionally biased region" description="Low complexity" evidence="2">
    <location>
        <begin position="1"/>
        <end position="16"/>
    </location>
</feature>
<reference evidence="3" key="1">
    <citation type="journal article" date="2020" name="Stud. Mycol.">
        <title>101 Dothideomycetes genomes: a test case for predicting lifestyles and emergence of pathogens.</title>
        <authorList>
            <person name="Haridas S."/>
            <person name="Albert R."/>
            <person name="Binder M."/>
            <person name="Bloem J."/>
            <person name="Labutti K."/>
            <person name="Salamov A."/>
            <person name="Andreopoulos B."/>
            <person name="Baker S."/>
            <person name="Barry K."/>
            <person name="Bills G."/>
            <person name="Bluhm B."/>
            <person name="Cannon C."/>
            <person name="Castanera R."/>
            <person name="Culley D."/>
            <person name="Daum C."/>
            <person name="Ezra D."/>
            <person name="Gonzalez J."/>
            <person name="Henrissat B."/>
            <person name="Kuo A."/>
            <person name="Liang C."/>
            <person name="Lipzen A."/>
            <person name="Lutzoni F."/>
            <person name="Magnuson J."/>
            <person name="Mondo S."/>
            <person name="Nolan M."/>
            <person name="Ohm R."/>
            <person name="Pangilinan J."/>
            <person name="Park H.-J."/>
            <person name="Ramirez L."/>
            <person name="Alfaro M."/>
            <person name="Sun H."/>
            <person name="Tritt A."/>
            <person name="Yoshinaga Y."/>
            <person name="Zwiers L.-H."/>
            <person name="Turgeon B."/>
            <person name="Goodwin S."/>
            <person name="Spatafora J."/>
            <person name="Crous P."/>
            <person name="Grigoriev I."/>
        </authorList>
    </citation>
    <scope>NUCLEOTIDE SEQUENCE</scope>
    <source>
        <strain evidence="3">CBS 260.36</strain>
    </source>
</reference>
<comment type="caution">
    <text evidence="3">The sequence shown here is derived from an EMBL/GenBank/DDBJ whole genome shotgun (WGS) entry which is preliminary data.</text>
</comment>
<name>A0A9P4MGA4_9PEZI</name>
<sequence>MQSQSPHPSHPGSSHPQPTPKKRKLTPNSAASPMTPGAEATEITADPEERLLQMGACVLLNQRMQQGLFEEVERQHRESRPKFGSQDTLPDHDSFKSDWNAKVEAAANNMQRWGSEGLVVVAENNDLKQHIKRLKSDIMLMKNGYDDLEGRFNQMIVEKNKAEIENNDLKDGLGDVQDERDNLKVKTDVLLEEIVELKKDLSERQQTIDDVFSKMRSMASRE</sequence>
<evidence type="ECO:0000313" key="3">
    <source>
        <dbReference type="EMBL" id="KAF2153375.1"/>
    </source>
</evidence>
<gene>
    <name evidence="3" type="ORF">K461DRAFT_267955</name>
</gene>
<feature type="coiled-coil region" evidence="1">
    <location>
        <begin position="145"/>
        <end position="200"/>
    </location>
</feature>
<dbReference type="Proteomes" id="UP000799439">
    <property type="component" value="Unassembled WGS sequence"/>
</dbReference>
<dbReference type="Gene3D" id="1.20.1170.10">
    <property type="match status" value="1"/>
</dbReference>
<feature type="region of interest" description="Disordered" evidence="2">
    <location>
        <begin position="1"/>
        <end position="48"/>
    </location>
</feature>
<accession>A0A9P4MGA4</accession>
<dbReference type="EMBL" id="ML996085">
    <property type="protein sequence ID" value="KAF2153375.1"/>
    <property type="molecule type" value="Genomic_DNA"/>
</dbReference>
<protein>
    <submittedName>
        <fullName evidence="3">Uncharacterized protein</fullName>
    </submittedName>
</protein>
<keyword evidence="4" id="KW-1185">Reference proteome</keyword>
<dbReference type="AlphaFoldDB" id="A0A9P4MGA4"/>
<organism evidence="3 4">
    <name type="scientific">Myriangium duriaei CBS 260.36</name>
    <dbReference type="NCBI Taxonomy" id="1168546"/>
    <lineage>
        <taxon>Eukaryota</taxon>
        <taxon>Fungi</taxon>
        <taxon>Dikarya</taxon>
        <taxon>Ascomycota</taxon>
        <taxon>Pezizomycotina</taxon>
        <taxon>Dothideomycetes</taxon>
        <taxon>Dothideomycetidae</taxon>
        <taxon>Myriangiales</taxon>
        <taxon>Myriangiaceae</taxon>
        <taxon>Myriangium</taxon>
    </lineage>
</organism>
<feature type="region of interest" description="Disordered" evidence="2">
    <location>
        <begin position="72"/>
        <end position="95"/>
    </location>
</feature>
<evidence type="ECO:0000256" key="2">
    <source>
        <dbReference type="SAM" id="MobiDB-lite"/>
    </source>
</evidence>
<proteinExistence type="predicted"/>
<feature type="compositionally biased region" description="Basic and acidic residues" evidence="2">
    <location>
        <begin position="72"/>
        <end position="81"/>
    </location>
</feature>